<proteinExistence type="predicted"/>
<feature type="transmembrane region" description="Helical" evidence="1">
    <location>
        <begin position="111"/>
        <end position="132"/>
    </location>
</feature>
<protein>
    <submittedName>
        <fullName evidence="2">Uncharacterized protein</fullName>
    </submittedName>
</protein>
<keyword evidence="1" id="KW-1133">Transmembrane helix</keyword>
<evidence type="ECO:0000256" key="1">
    <source>
        <dbReference type="SAM" id="Phobius"/>
    </source>
</evidence>
<dbReference type="AlphaFoldDB" id="A0A852SN27"/>
<name>A0A852SN27_9MICO</name>
<keyword evidence="3" id="KW-1185">Reference proteome</keyword>
<dbReference type="RefSeq" id="WP_179547403.1">
    <property type="nucleotide sequence ID" value="NZ_BSEW01000001.1"/>
</dbReference>
<organism evidence="2 3">
    <name type="scientific">Herbiconiux flava</name>
    <dbReference type="NCBI Taxonomy" id="881268"/>
    <lineage>
        <taxon>Bacteria</taxon>
        <taxon>Bacillati</taxon>
        <taxon>Actinomycetota</taxon>
        <taxon>Actinomycetes</taxon>
        <taxon>Micrococcales</taxon>
        <taxon>Microbacteriaceae</taxon>
        <taxon>Herbiconiux</taxon>
    </lineage>
</organism>
<sequence length="167" mass="17365">MGDGETGRDAGAWRGFLLLAGLVAFPAIGATIAATLEGGPIRWILAALLTAATIVLVVITVRLYRRDKADLDAVDGAGSATQTGGSGQARDWLDRIAPVGQGSYREAGGGLILFGVVTLGGGVWLLLAMPFWHQLRHLPAGPLGILAVIAGVYFLLLAVNVVRRTPK</sequence>
<feature type="transmembrane region" description="Helical" evidence="1">
    <location>
        <begin position="144"/>
        <end position="162"/>
    </location>
</feature>
<accession>A0A852SN27</accession>
<reference evidence="2 3" key="1">
    <citation type="submission" date="2020-07" db="EMBL/GenBank/DDBJ databases">
        <title>Sequencing the genomes of 1000 actinobacteria strains.</title>
        <authorList>
            <person name="Klenk H.-P."/>
        </authorList>
    </citation>
    <scope>NUCLEOTIDE SEQUENCE [LARGE SCALE GENOMIC DNA]</scope>
    <source>
        <strain evidence="2 3">DSM 26474</strain>
    </source>
</reference>
<feature type="transmembrane region" description="Helical" evidence="1">
    <location>
        <begin position="12"/>
        <end position="35"/>
    </location>
</feature>
<comment type="caution">
    <text evidence="2">The sequence shown here is derived from an EMBL/GenBank/DDBJ whole genome shotgun (WGS) entry which is preliminary data.</text>
</comment>
<dbReference type="EMBL" id="JACCBM010000001">
    <property type="protein sequence ID" value="NYD70215.1"/>
    <property type="molecule type" value="Genomic_DNA"/>
</dbReference>
<evidence type="ECO:0000313" key="3">
    <source>
        <dbReference type="Proteomes" id="UP000549913"/>
    </source>
</evidence>
<feature type="transmembrane region" description="Helical" evidence="1">
    <location>
        <begin position="41"/>
        <end position="61"/>
    </location>
</feature>
<evidence type="ECO:0000313" key="2">
    <source>
        <dbReference type="EMBL" id="NYD70215.1"/>
    </source>
</evidence>
<keyword evidence="1" id="KW-0472">Membrane</keyword>
<dbReference type="Proteomes" id="UP000549913">
    <property type="component" value="Unassembled WGS sequence"/>
</dbReference>
<keyword evidence="1" id="KW-0812">Transmembrane</keyword>
<gene>
    <name evidence="2" type="ORF">BJ984_001373</name>
</gene>